<evidence type="ECO:0000259" key="8">
    <source>
        <dbReference type="PROSITE" id="PS50123"/>
    </source>
</evidence>
<dbReference type="Pfam" id="PF00989">
    <property type="entry name" value="PAS"/>
    <property type="match status" value="1"/>
</dbReference>
<dbReference type="InterPro" id="IPR035965">
    <property type="entry name" value="PAS-like_dom_sf"/>
</dbReference>
<dbReference type="PANTHER" id="PTHR24422">
    <property type="entry name" value="CHEMOTAXIS PROTEIN METHYLTRANSFERASE"/>
    <property type="match status" value="1"/>
</dbReference>
<keyword evidence="9" id="KW-0067">ATP-binding</keyword>
<keyword evidence="3" id="KW-0145">Chemotaxis</keyword>
<dbReference type="InterPro" id="IPR000014">
    <property type="entry name" value="PAS"/>
</dbReference>
<evidence type="ECO:0000313" key="9">
    <source>
        <dbReference type="EMBL" id="MCR9013814.1"/>
    </source>
</evidence>
<feature type="domain" description="Histidine kinase" evidence="6">
    <location>
        <begin position="936"/>
        <end position="1163"/>
    </location>
</feature>
<feature type="domain" description="CheR-type methyltransferase" evidence="8">
    <location>
        <begin position="217"/>
        <end position="489"/>
    </location>
</feature>
<evidence type="ECO:0000256" key="2">
    <source>
        <dbReference type="ARBA" id="ARBA00012438"/>
    </source>
</evidence>
<dbReference type="Pfam" id="PF01739">
    <property type="entry name" value="CheR"/>
    <property type="match status" value="1"/>
</dbReference>
<dbReference type="AlphaFoldDB" id="A0A9X2P667"/>
<dbReference type="Gene3D" id="1.10.287.130">
    <property type="match status" value="1"/>
</dbReference>
<feature type="domain" description="CheB-type methylesterase" evidence="7">
    <location>
        <begin position="15"/>
        <end position="200"/>
    </location>
</feature>
<dbReference type="RefSeq" id="WP_258421707.1">
    <property type="nucleotide sequence ID" value="NZ_JANSUY010000001.1"/>
</dbReference>
<dbReference type="GO" id="GO:0000155">
    <property type="term" value="F:phosphorelay sensor kinase activity"/>
    <property type="evidence" value="ECO:0007669"/>
    <property type="project" value="InterPro"/>
</dbReference>
<feature type="coiled-coil region" evidence="4">
    <location>
        <begin position="874"/>
        <end position="929"/>
    </location>
</feature>
<name>A0A9X2P667_9BACT</name>
<dbReference type="GO" id="GO:0008984">
    <property type="term" value="F:protein-glutamate methylesterase activity"/>
    <property type="evidence" value="ECO:0007669"/>
    <property type="project" value="InterPro"/>
</dbReference>
<sequence>MGQSKKDKTEKDSLPEPKQKVDFPIVAIGASAGGLEAVSELLKYLAPDTGMAFIFVQHLSPDHKSMLTPLLAKITSMDVGEVENKVQIKPDTFYIIPPDKEISVENDQLILSPRPESPKFNFPIDILFTSLSKTHRENVIGIILSGSATDGTIGMRSIKQEGGLTFAQDSSAKFDSMPKSAITAGLVDFILSPKDIALELNRISQNPLIRIPGTKHREEDLIDDANPDLVAIIKSLLKFTGVDFSVYKMKTIKRRILRRMLLNKVKDLKAYVNLIGEKKEELDILYQDLLINVTSFFRDSDTYKYLKEVLLPKLLKSKKAEETFRIWVPACSSGEEALSIAMMILEIQENSGTHIPIQMFATDLSEKAIRKARAGVYTKDELESVSPKRLQRFFTKSGNNYRISKSIRDICVYAPHNVLKDPPFSRIDFISCRNLFIYLDSAAQKRVLSTFHYALNETGYLMLGKAETISSSANLFSEVNKKYRIYSRKSSVDGRLLSLPTSRMNKGETQHTKHAMDADTKISAAKTTALQNSKNLDQAIDAVIVSDFLPPCAVINPQMEILQFRGKTDLYLSHFSGKASLNILKLVRKEIAFHLRSLISKCIKTDQRVRKTGIEMNVDNTAFVISIEVSPLLVEFEEKLMLVVFSQHDQVTGSQQVKGKDEIQDSILSIKEQKIKQLEDELALSQKDAMELSQEQEGFIEELQSANEEVVSSNEELQTVNEELETSKEELESSNEELVTTNQELQTRNDLLNESYDYSNAIISTLHEPMIVLDKNLRIKTANKSFYRIFQLKEDQIDGKKLFDFEEKRWNIPSLRELLEHIIPKNSSFSNFKITHNFPRIGEKVFLLNASRLIQKSHGEQLILLSFNDITDAMLTQKNELEEYTKDIEKTKNYNIELEKAVLERTKQLDLSNKALSEKNNELGKMNKELEAFAYISSHDLQEPLRKIQTFADRILEKEMVNLSASGKVYFQHMQKSANRMQKLIEELLTFTSLNSAERKFEALPLADIIKDVQNEMKEAIEAKKAKITINKMCDVSVIPFQFRQLINNLISNSLKFSKPEIPVKISISAEIVKKDTIKTIEDLSQKLYCHIQFSDNGIGFNQEYSKRIFEVFEKLHSKDEYPGTGIGLAIVKKIVENHNGFISATSELNKGTTIDIYFPAKK</sequence>
<gene>
    <name evidence="9" type="ORF">NU887_02140</name>
</gene>
<dbReference type="InterPro" id="IPR005467">
    <property type="entry name" value="His_kinase_dom"/>
</dbReference>
<feature type="active site" evidence="3">
    <location>
        <position position="58"/>
    </location>
</feature>
<dbReference type="Pfam" id="PF00512">
    <property type="entry name" value="HisKA"/>
    <property type="match status" value="1"/>
</dbReference>
<evidence type="ECO:0000259" key="7">
    <source>
        <dbReference type="PROSITE" id="PS50122"/>
    </source>
</evidence>
<dbReference type="SUPFAM" id="SSF47384">
    <property type="entry name" value="Homodimeric domain of signal transducing histidine kinase"/>
    <property type="match status" value="1"/>
</dbReference>
<dbReference type="InterPro" id="IPR022642">
    <property type="entry name" value="CheR_C"/>
</dbReference>
<dbReference type="PRINTS" id="PR00996">
    <property type="entry name" value="CHERMTFRASE"/>
</dbReference>
<reference evidence="9" key="1">
    <citation type="submission" date="2022-08" db="EMBL/GenBank/DDBJ databases">
        <authorList>
            <person name="Zhang D."/>
        </authorList>
    </citation>
    <scope>NUCLEOTIDE SEQUENCE</scope>
    <source>
        <strain evidence="9">XJ19-11</strain>
    </source>
</reference>
<dbReference type="NCBIfam" id="TIGR00229">
    <property type="entry name" value="sensory_box"/>
    <property type="match status" value="1"/>
</dbReference>
<dbReference type="SMART" id="SM00387">
    <property type="entry name" value="HATPase_c"/>
    <property type="match status" value="1"/>
</dbReference>
<feature type="active site" evidence="3">
    <location>
        <position position="150"/>
    </location>
</feature>
<dbReference type="GO" id="GO:0005524">
    <property type="term" value="F:ATP binding"/>
    <property type="evidence" value="ECO:0007669"/>
    <property type="project" value="UniProtKB-KW"/>
</dbReference>
<dbReference type="InterPro" id="IPR022641">
    <property type="entry name" value="CheR_N"/>
</dbReference>
<dbReference type="InterPro" id="IPR003594">
    <property type="entry name" value="HATPase_dom"/>
</dbReference>
<dbReference type="SMART" id="SM00091">
    <property type="entry name" value="PAS"/>
    <property type="match status" value="1"/>
</dbReference>
<dbReference type="GO" id="GO:0000156">
    <property type="term" value="F:phosphorelay response regulator activity"/>
    <property type="evidence" value="ECO:0007669"/>
    <property type="project" value="InterPro"/>
</dbReference>
<dbReference type="CDD" id="cd16434">
    <property type="entry name" value="CheB-CheR_fusion"/>
    <property type="match status" value="1"/>
</dbReference>
<comment type="catalytic activity">
    <reaction evidence="1">
        <text>ATP + protein L-histidine = ADP + protein N-phospho-L-histidine.</text>
        <dbReference type="EC" id="2.7.13.3"/>
    </reaction>
</comment>
<dbReference type="PROSITE" id="PS50109">
    <property type="entry name" value="HIS_KIN"/>
    <property type="match status" value="1"/>
</dbReference>
<evidence type="ECO:0000256" key="3">
    <source>
        <dbReference type="PROSITE-ProRule" id="PRU00050"/>
    </source>
</evidence>
<dbReference type="SMART" id="SM00388">
    <property type="entry name" value="HisKA"/>
    <property type="match status" value="1"/>
</dbReference>
<dbReference type="InterPro" id="IPR000673">
    <property type="entry name" value="Sig_transdc_resp-reg_Me-estase"/>
</dbReference>
<dbReference type="Gene3D" id="3.40.50.150">
    <property type="entry name" value="Vaccinia Virus protein VP39"/>
    <property type="match status" value="1"/>
</dbReference>
<dbReference type="PANTHER" id="PTHR24422:SF27">
    <property type="entry name" value="PROTEIN-GLUTAMATE O-METHYLTRANSFERASE"/>
    <property type="match status" value="1"/>
</dbReference>
<dbReference type="PROSITE" id="PS50123">
    <property type="entry name" value="CHER"/>
    <property type="match status" value="1"/>
</dbReference>
<dbReference type="SUPFAM" id="SSF53335">
    <property type="entry name" value="S-adenosyl-L-methionine-dependent methyltransferases"/>
    <property type="match status" value="1"/>
</dbReference>
<dbReference type="InterPro" id="IPR000780">
    <property type="entry name" value="CheR_MeTrfase"/>
</dbReference>
<keyword evidence="9" id="KW-0547">Nucleotide-binding</keyword>
<dbReference type="SUPFAM" id="SSF55785">
    <property type="entry name" value="PYP-like sensor domain (PAS domain)"/>
    <property type="match status" value="1"/>
</dbReference>
<dbReference type="SUPFAM" id="SSF55874">
    <property type="entry name" value="ATPase domain of HSP90 chaperone/DNA topoisomerase II/histidine kinase"/>
    <property type="match status" value="1"/>
</dbReference>
<dbReference type="PROSITE" id="PS50122">
    <property type="entry name" value="CHEB"/>
    <property type="match status" value="1"/>
</dbReference>
<evidence type="ECO:0000256" key="5">
    <source>
        <dbReference type="SAM" id="MobiDB-lite"/>
    </source>
</evidence>
<dbReference type="CDD" id="cd00130">
    <property type="entry name" value="PAS"/>
    <property type="match status" value="1"/>
</dbReference>
<accession>A0A9X2P667</accession>
<dbReference type="InterPro" id="IPR036890">
    <property type="entry name" value="HATPase_C_sf"/>
</dbReference>
<dbReference type="InterPro" id="IPR035909">
    <property type="entry name" value="CheB_C"/>
</dbReference>
<dbReference type="CDD" id="cd00082">
    <property type="entry name" value="HisKA"/>
    <property type="match status" value="1"/>
</dbReference>
<evidence type="ECO:0000313" key="10">
    <source>
        <dbReference type="Proteomes" id="UP001142175"/>
    </source>
</evidence>
<dbReference type="GO" id="GO:0008757">
    <property type="term" value="F:S-adenosylmethionine-dependent methyltransferase activity"/>
    <property type="evidence" value="ECO:0007669"/>
    <property type="project" value="InterPro"/>
</dbReference>
<dbReference type="InterPro" id="IPR029063">
    <property type="entry name" value="SAM-dependent_MTases_sf"/>
</dbReference>
<evidence type="ECO:0000256" key="1">
    <source>
        <dbReference type="ARBA" id="ARBA00000085"/>
    </source>
</evidence>
<dbReference type="InterPro" id="IPR050903">
    <property type="entry name" value="Bact_Chemotaxis_MeTrfase"/>
</dbReference>
<dbReference type="GO" id="GO:0006935">
    <property type="term" value="P:chemotaxis"/>
    <property type="evidence" value="ECO:0007669"/>
    <property type="project" value="UniProtKB-UniRule"/>
</dbReference>
<dbReference type="Gene3D" id="3.40.50.180">
    <property type="entry name" value="Methylesterase CheB, C-terminal domain"/>
    <property type="match status" value="1"/>
</dbReference>
<dbReference type="InterPro" id="IPR036097">
    <property type="entry name" value="HisK_dim/P_sf"/>
</dbReference>
<keyword evidence="3" id="KW-0378">Hydrolase</keyword>
<dbReference type="Gene3D" id="3.30.450.20">
    <property type="entry name" value="PAS domain"/>
    <property type="match status" value="1"/>
</dbReference>
<dbReference type="SUPFAM" id="SSF52738">
    <property type="entry name" value="Methylesterase CheB, C-terminal domain"/>
    <property type="match status" value="1"/>
</dbReference>
<dbReference type="InterPro" id="IPR013767">
    <property type="entry name" value="PAS_fold"/>
</dbReference>
<evidence type="ECO:0000259" key="6">
    <source>
        <dbReference type="PROSITE" id="PS50109"/>
    </source>
</evidence>
<dbReference type="Pfam" id="PF02518">
    <property type="entry name" value="HATPase_c"/>
    <property type="match status" value="1"/>
</dbReference>
<dbReference type="Proteomes" id="UP001142175">
    <property type="component" value="Unassembled WGS sequence"/>
</dbReference>
<feature type="region of interest" description="Disordered" evidence="5">
    <location>
        <begin position="720"/>
        <end position="740"/>
    </location>
</feature>
<protein>
    <recommendedName>
        <fullName evidence="2">histidine kinase</fullName>
        <ecNumber evidence="2">2.7.13.3</ecNumber>
    </recommendedName>
</protein>
<keyword evidence="4" id="KW-0175">Coiled coil</keyword>
<dbReference type="EMBL" id="JANSUY010000001">
    <property type="protein sequence ID" value="MCR9013814.1"/>
    <property type="molecule type" value="Genomic_DNA"/>
</dbReference>
<dbReference type="Pfam" id="PF03705">
    <property type="entry name" value="CheR_N"/>
    <property type="match status" value="1"/>
</dbReference>
<dbReference type="Gene3D" id="3.30.565.10">
    <property type="entry name" value="Histidine kinase-like ATPase, C-terminal domain"/>
    <property type="match status" value="1"/>
</dbReference>
<dbReference type="Pfam" id="PF01339">
    <property type="entry name" value="CheB_methylest"/>
    <property type="match status" value="1"/>
</dbReference>
<proteinExistence type="predicted"/>
<feature type="active site" evidence="3">
    <location>
        <position position="31"/>
    </location>
</feature>
<dbReference type="InterPro" id="IPR003661">
    <property type="entry name" value="HisK_dim/P_dom"/>
</dbReference>
<dbReference type="SUPFAM" id="SSF47757">
    <property type="entry name" value="Chemotaxis receptor methyltransferase CheR, N-terminal domain"/>
    <property type="match status" value="1"/>
</dbReference>
<dbReference type="SMART" id="SM00138">
    <property type="entry name" value="MeTrc"/>
    <property type="match status" value="1"/>
</dbReference>
<evidence type="ECO:0000256" key="4">
    <source>
        <dbReference type="SAM" id="Coils"/>
    </source>
</evidence>
<dbReference type="GO" id="GO:0005737">
    <property type="term" value="C:cytoplasm"/>
    <property type="evidence" value="ECO:0007669"/>
    <property type="project" value="InterPro"/>
</dbReference>
<dbReference type="GO" id="GO:0006355">
    <property type="term" value="P:regulation of DNA-templated transcription"/>
    <property type="evidence" value="ECO:0007669"/>
    <property type="project" value="InterPro"/>
</dbReference>
<organism evidence="9 10">
    <name type="scientific">Aquiflexum gelatinilyticum</name>
    <dbReference type="NCBI Taxonomy" id="2961943"/>
    <lineage>
        <taxon>Bacteria</taxon>
        <taxon>Pseudomonadati</taxon>
        <taxon>Bacteroidota</taxon>
        <taxon>Cytophagia</taxon>
        <taxon>Cytophagales</taxon>
        <taxon>Cyclobacteriaceae</taxon>
        <taxon>Aquiflexum</taxon>
    </lineage>
</organism>
<dbReference type="EC" id="2.7.13.3" evidence="2"/>
<keyword evidence="10" id="KW-1185">Reference proteome</keyword>
<comment type="caution">
    <text evidence="9">The sequence shown here is derived from an EMBL/GenBank/DDBJ whole genome shotgun (WGS) entry which is preliminary data.</text>
</comment>